<evidence type="ECO:0000256" key="1">
    <source>
        <dbReference type="SAM" id="Coils"/>
    </source>
</evidence>
<protein>
    <recommendedName>
        <fullName evidence="3">Flagellar hook-length control protein-like C-terminal domain-containing protein</fullName>
    </recommendedName>
</protein>
<dbReference type="Gene3D" id="3.30.750.140">
    <property type="match status" value="1"/>
</dbReference>
<dbReference type="KEGG" id="ahb:bsdtb5_28250"/>
<feature type="compositionally biased region" description="Polar residues" evidence="2">
    <location>
        <begin position="448"/>
        <end position="459"/>
    </location>
</feature>
<feature type="compositionally biased region" description="Basic and acidic residues" evidence="2">
    <location>
        <begin position="126"/>
        <end position="137"/>
    </location>
</feature>
<evidence type="ECO:0000259" key="3">
    <source>
        <dbReference type="Pfam" id="PF02120"/>
    </source>
</evidence>
<sequence length="500" mass="54966">MVNNTVQSNQVLGNLFSNQSTAKDSSTKASTSKTADFGTLMTKNLGSRSKDVTYDKNVTSNDKAKVTNNSQKDSYKDTYKDKVSHDDDERKSISDKDSYDTKTVNDSKEDQDVSTAETRTSNDSSQKVDDKIKNPLESKMSKLENDIKDIVKDALNLSDEQLENLMSQLGLGAFDLLKLDNLKALTLAANNETDVTSILTNQNIGEQWNQLVSGIENIDLEADYGITEDQINKLVEEMKNQTSNDVQSLDTKVEKKTTDGKQNDQQEVVIGPEEKQVKIEVVKDTESNSNHTSDTAVTAENKESSSMGQPSQSGQQDAKNNTASTNENPLDILVNNLSGNVNQVNSFSEQVSKVTQMREIVNQIVEQIKINIKPDTTSMEMILNPENLGKVNLMVSQKNGIMTAQFLVENQATKEAIESQINILKENLENQGLKVEAVEVAVSNFGFNQNNESATGNGDSKSSSKKKINIDDYMDGDDTSAEETGEDNLLNDGGSINYIA</sequence>
<gene>
    <name evidence="4" type="ORF">bsdtb5_28250</name>
</gene>
<dbReference type="EMBL" id="AP024169">
    <property type="protein sequence ID" value="BCN31530.1"/>
    <property type="molecule type" value="Genomic_DNA"/>
</dbReference>
<dbReference type="Proteomes" id="UP000595897">
    <property type="component" value="Chromosome"/>
</dbReference>
<feature type="region of interest" description="Disordered" evidence="2">
    <location>
        <begin position="448"/>
        <end position="500"/>
    </location>
</feature>
<name>A0A7R7EMC6_9FIRM</name>
<dbReference type="InterPro" id="IPR038610">
    <property type="entry name" value="FliK-like_C_sf"/>
</dbReference>
<dbReference type="InterPro" id="IPR021136">
    <property type="entry name" value="Flagellar_hook_control-like_C"/>
</dbReference>
<feature type="compositionally biased region" description="Basic and acidic residues" evidence="2">
    <location>
        <begin position="73"/>
        <end position="111"/>
    </location>
</feature>
<proteinExistence type="predicted"/>
<accession>A0A7R7EMC6</accession>
<feature type="compositionally biased region" description="Polar residues" evidence="2">
    <location>
        <begin position="113"/>
        <end position="125"/>
    </location>
</feature>
<keyword evidence="1" id="KW-0175">Coiled coil</keyword>
<dbReference type="CDD" id="cd17470">
    <property type="entry name" value="T3SS_Flik_C"/>
    <property type="match status" value="1"/>
</dbReference>
<feature type="compositionally biased region" description="Acidic residues" evidence="2">
    <location>
        <begin position="472"/>
        <end position="486"/>
    </location>
</feature>
<dbReference type="AlphaFoldDB" id="A0A7R7EMC6"/>
<reference evidence="4 5" key="1">
    <citation type="submission" date="2020-11" db="EMBL/GenBank/DDBJ databases">
        <title>Draft genome sequencing of a Lachnospiraceae strain isolated from anoxic soil subjected to BSD treatment.</title>
        <authorList>
            <person name="Uek A."/>
            <person name="Tonouchi A."/>
        </authorList>
    </citation>
    <scope>NUCLEOTIDE SEQUENCE [LARGE SCALE GENOMIC DNA]</scope>
    <source>
        <strain evidence="4 5">TB5</strain>
    </source>
</reference>
<feature type="compositionally biased region" description="Polar residues" evidence="2">
    <location>
        <begin position="317"/>
        <end position="328"/>
    </location>
</feature>
<feature type="compositionally biased region" description="Polar residues" evidence="2">
    <location>
        <begin position="240"/>
        <end position="250"/>
    </location>
</feature>
<evidence type="ECO:0000313" key="5">
    <source>
        <dbReference type="Proteomes" id="UP000595897"/>
    </source>
</evidence>
<feature type="compositionally biased region" description="Basic and acidic residues" evidence="2">
    <location>
        <begin position="272"/>
        <end position="286"/>
    </location>
</feature>
<feature type="compositionally biased region" description="Low complexity" evidence="2">
    <location>
        <begin position="20"/>
        <end position="36"/>
    </location>
</feature>
<feature type="region of interest" description="Disordered" evidence="2">
    <location>
        <begin position="17"/>
        <end position="137"/>
    </location>
</feature>
<dbReference type="RefSeq" id="WP_271712644.1">
    <property type="nucleotide sequence ID" value="NZ_AP024169.1"/>
</dbReference>
<feature type="compositionally biased region" description="Basic and acidic residues" evidence="2">
    <location>
        <begin position="251"/>
        <end position="264"/>
    </location>
</feature>
<feature type="domain" description="Flagellar hook-length control protein-like C-terminal" evidence="3">
    <location>
        <begin position="366"/>
        <end position="444"/>
    </location>
</feature>
<keyword evidence="5" id="KW-1185">Reference proteome</keyword>
<feature type="compositionally biased region" description="Low complexity" evidence="2">
    <location>
        <begin position="304"/>
        <end position="316"/>
    </location>
</feature>
<feature type="coiled-coil region" evidence="1">
    <location>
        <begin position="407"/>
        <end position="434"/>
    </location>
</feature>
<evidence type="ECO:0000256" key="2">
    <source>
        <dbReference type="SAM" id="MobiDB-lite"/>
    </source>
</evidence>
<feature type="compositionally biased region" description="Polar residues" evidence="2">
    <location>
        <begin position="287"/>
        <end position="298"/>
    </location>
</feature>
<organism evidence="4 5">
    <name type="scientific">Anaeromicropila herbilytica</name>
    <dbReference type="NCBI Taxonomy" id="2785025"/>
    <lineage>
        <taxon>Bacteria</taxon>
        <taxon>Bacillati</taxon>
        <taxon>Bacillota</taxon>
        <taxon>Clostridia</taxon>
        <taxon>Lachnospirales</taxon>
        <taxon>Lachnospiraceae</taxon>
        <taxon>Anaeromicropila</taxon>
    </lineage>
</organism>
<evidence type="ECO:0000313" key="4">
    <source>
        <dbReference type="EMBL" id="BCN31530.1"/>
    </source>
</evidence>
<feature type="compositionally biased region" description="Polar residues" evidence="2">
    <location>
        <begin position="56"/>
        <end position="72"/>
    </location>
</feature>
<feature type="region of interest" description="Disordered" evidence="2">
    <location>
        <begin position="238"/>
        <end position="329"/>
    </location>
</feature>
<dbReference type="Pfam" id="PF02120">
    <property type="entry name" value="Flg_hook"/>
    <property type="match status" value="1"/>
</dbReference>